<evidence type="ECO:0000313" key="3">
    <source>
        <dbReference type="Proteomes" id="UP001189429"/>
    </source>
</evidence>
<dbReference type="InterPro" id="IPR036412">
    <property type="entry name" value="HAD-like_sf"/>
</dbReference>
<proteinExistence type="predicted"/>
<evidence type="ECO:0000256" key="1">
    <source>
        <dbReference type="SAM" id="MobiDB-lite"/>
    </source>
</evidence>
<feature type="region of interest" description="Disordered" evidence="1">
    <location>
        <begin position="201"/>
        <end position="230"/>
    </location>
</feature>
<dbReference type="PANTHER" id="PTHR43434:SF19">
    <property type="entry name" value="PHOSPHONOACETALDEHYDE HYDROLASE"/>
    <property type="match status" value="1"/>
</dbReference>
<sequence length="230" mass="25740">MTAKVTRGVLENIDLMVCDMAGTTVQGGLVYKTLQLSMKEYGLDVSDEAIGPWHGAKKEAVIEHFARQAGTPEHELESRINMIGDAFVKSIEESYFSEATTIEHIDTSLFSYFKDLKKAGVKIALDTGYPQNIQEGLVKRLGFDKVVDGWISSYDVPEGRPYPYMIHRLMERWATPSATSRRAATRAAAWSSACSAARTPRRRCSRREPTSWRTRSRTSRSRAGPCGWPS</sequence>
<dbReference type="SUPFAM" id="SSF56784">
    <property type="entry name" value="HAD-like"/>
    <property type="match status" value="1"/>
</dbReference>
<organism evidence="2 3">
    <name type="scientific">Prorocentrum cordatum</name>
    <dbReference type="NCBI Taxonomy" id="2364126"/>
    <lineage>
        <taxon>Eukaryota</taxon>
        <taxon>Sar</taxon>
        <taxon>Alveolata</taxon>
        <taxon>Dinophyceae</taxon>
        <taxon>Prorocentrales</taxon>
        <taxon>Prorocentraceae</taxon>
        <taxon>Prorocentrum</taxon>
    </lineage>
</organism>
<dbReference type="EMBL" id="CAUYUJ010002736">
    <property type="protein sequence ID" value="CAK0802148.1"/>
    <property type="molecule type" value="Genomic_DNA"/>
</dbReference>
<evidence type="ECO:0000313" key="2">
    <source>
        <dbReference type="EMBL" id="CAK0802148.1"/>
    </source>
</evidence>
<reference evidence="2" key="1">
    <citation type="submission" date="2023-10" db="EMBL/GenBank/DDBJ databases">
        <authorList>
            <person name="Chen Y."/>
            <person name="Shah S."/>
            <person name="Dougan E. K."/>
            <person name="Thang M."/>
            <person name="Chan C."/>
        </authorList>
    </citation>
    <scope>NUCLEOTIDE SEQUENCE [LARGE SCALE GENOMIC DNA]</scope>
</reference>
<dbReference type="InterPro" id="IPR023198">
    <property type="entry name" value="PGP-like_dom2"/>
</dbReference>
<gene>
    <name evidence="2" type="ORF">PCOR1329_LOCUS9757</name>
</gene>
<evidence type="ECO:0008006" key="4">
    <source>
        <dbReference type="Google" id="ProtNLM"/>
    </source>
</evidence>
<protein>
    <recommendedName>
        <fullName evidence="4">Phosphonoacetaldehyde hydrolase</fullName>
    </recommendedName>
</protein>
<comment type="caution">
    <text evidence="2">The sequence shown here is derived from an EMBL/GenBank/DDBJ whole genome shotgun (WGS) entry which is preliminary data.</text>
</comment>
<dbReference type="PANTHER" id="PTHR43434">
    <property type="entry name" value="PHOSPHOGLYCOLATE PHOSPHATASE"/>
    <property type="match status" value="1"/>
</dbReference>
<dbReference type="InterPro" id="IPR050155">
    <property type="entry name" value="HAD-like_hydrolase_sf"/>
</dbReference>
<dbReference type="Gene3D" id="3.40.50.1000">
    <property type="entry name" value="HAD superfamily/HAD-like"/>
    <property type="match status" value="1"/>
</dbReference>
<keyword evidence="3" id="KW-1185">Reference proteome</keyword>
<dbReference type="Pfam" id="PF00702">
    <property type="entry name" value="Hydrolase"/>
    <property type="match status" value="1"/>
</dbReference>
<dbReference type="InterPro" id="IPR023214">
    <property type="entry name" value="HAD_sf"/>
</dbReference>
<dbReference type="Proteomes" id="UP001189429">
    <property type="component" value="Unassembled WGS sequence"/>
</dbReference>
<accession>A0ABN9Q8K8</accession>
<dbReference type="Gene3D" id="1.10.150.240">
    <property type="entry name" value="Putative phosphatase, domain 2"/>
    <property type="match status" value="1"/>
</dbReference>
<name>A0ABN9Q8K8_9DINO</name>